<dbReference type="EMBL" id="MOBI01000019">
    <property type="protein sequence ID" value="ROM95071.1"/>
    <property type="molecule type" value="Genomic_DNA"/>
</dbReference>
<proteinExistence type="predicted"/>
<name>A0A423GPW3_9PSED</name>
<dbReference type="AlphaFoldDB" id="A0A423GPW3"/>
<gene>
    <name evidence="1" type="ORF">BK658_16945</name>
</gene>
<organism evidence="1 2">
    <name type="scientific">Pseudomonas brassicacearum</name>
    <dbReference type="NCBI Taxonomy" id="930166"/>
    <lineage>
        <taxon>Bacteria</taxon>
        <taxon>Pseudomonadati</taxon>
        <taxon>Pseudomonadota</taxon>
        <taxon>Gammaproteobacteria</taxon>
        <taxon>Pseudomonadales</taxon>
        <taxon>Pseudomonadaceae</taxon>
        <taxon>Pseudomonas</taxon>
    </lineage>
</organism>
<protein>
    <submittedName>
        <fullName evidence="1">Uncharacterized protein</fullName>
    </submittedName>
</protein>
<sequence>MGLGKPVMSVRPSILNVVFESIYAGIDQVVVRQHLSSGLPVSKWRSGQPYFLWLKVAKVMRRSLRGTGFDSLSKLASRRLTRIIGADYRSHWTQ</sequence>
<dbReference type="Proteomes" id="UP000284684">
    <property type="component" value="Unassembled WGS sequence"/>
</dbReference>
<reference evidence="1 2" key="1">
    <citation type="submission" date="2016-10" db="EMBL/GenBank/DDBJ databases">
        <title>Comparative genome analysis of multiple Pseudomonas spp. focuses on biocontrol and plant growth promoting traits.</title>
        <authorList>
            <person name="Tao X.-Y."/>
            <person name="Taylor C.G."/>
        </authorList>
    </citation>
    <scope>NUCLEOTIDE SEQUENCE [LARGE SCALE GENOMIC DNA]</scope>
    <source>
        <strain evidence="1 2">37D10</strain>
    </source>
</reference>
<evidence type="ECO:0000313" key="2">
    <source>
        <dbReference type="Proteomes" id="UP000284684"/>
    </source>
</evidence>
<comment type="caution">
    <text evidence="1">The sequence shown here is derived from an EMBL/GenBank/DDBJ whole genome shotgun (WGS) entry which is preliminary data.</text>
</comment>
<evidence type="ECO:0000313" key="1">
    <source>
        <dbReference type="EMBL" id="ROM95071.1"/>
    </source>
</evidence>
<accession>A0A423GPW3</accession>